<reference evidence="1" key="1">
    <citation type="submission" date="2021-03" db="EMBL/GenBank/DDBJ databases">
        <title>Antimicrobial resistance genes in bacteria isolated from Japanese honey, and their potential for conferring macrolide and lincosamide resistance in the American foulbrood pathogen Paenibacillus larvae.</title>
        <authorList>
            <person name="Okamoto M."/>
            <person name="Kumagai M."/>
            <person name="Kanamori H."/>
            <person name="Takamatsu D."/>
        </authorList>
    </citation>
    <scope>NUCLEOTIDE SEQUENCE</scope>
    <source>
        <strain evidence="1">J2TS6</strain>
    </source>
</reference>
<dbReference type="AlphaFoldDB" id="A0A920CAX4"/>
<evidence type="ECO:0000313" key="2">
    <source>
        <dbReference type="Proteomes" id="UP000679779"/>
    </source>
</evidence>
<proteinExistence type="predicted"/>
<name>A0A920CAX4_9BACL</name>
<dbReference type="RefSeq" id="WP_160037496.1">
    <property type="nucleotide sequence ID" value="NZ_BORQ01000001.1"/>
</dbReference>
<sequence length="72" mass="8103">MEKTTPQVSLPYQDEAGRITWQALLRHETLRIVKSGTFLQLISCPELAEMTTEYAGMNRHLLELLNGGAENS</sequence>
<evidence type="ECO:0000313" key="1">
    <source>
        <dbReference type="EMBL" id="GIO29862.1"/>
    </source>
</evidence>
<dbReference type="Proteomes" id="UP000679779">
    <property type="component" value="Unassembled WGS sequence"/>
</dbReference>
<dbReference type="EMBL" id="BORQ01000001">
    <property type="protein sequence ID" value="GIO29862.1"/>
    <property type="molecule type" value="Genomic_DNA"/>
</dbReference>
<comment type="caution">
    <text evidence="1">The sequence shown here is derived from an EMBL/GenBank/DDBJ whole genome shotgun (WGS) entry which is preliminary data.</text>
</comment>
<accession>A0A920CAX4</accession>
<keyword evidence="2" id="KW-1185">Reference proteome</keyword>
<protein>
    <submittedName>
        <fullName evidence="1">Uncharacterized protein</fullName>
    </submittedName>
</protein>
<organism evidence="1 2">
    <name type="scientific">Paenibacillus albilobatus</name>
    <dbReference type="NCBI Taxonomy" id="2716884"/>
    <lineage>
        <taxon>Bacteria</taxon>
        <taxon>Bacillati</taxon>
        <taxon>Bacillota</taxon>
        <taxon>Bacilli</taxon>
        <taxon>Bacillales</taxon>
        <taxon>Paenibacillaceae</taxon>
        <taxon>Paenibacillus</taxon>
    </lineage>
</organism>
<gene>
    <name evidence="1" type="ORF">J2TS6_10030</name>
</gene>